<gene>
    <name evidence="6" type="ORF">H663_004655</name>
</gene>
<comment type="subcellular location">
    <subcellularLocation>
        <location evidence="1">Endomembrane system</location>
        <topology evidence="1">Multi-pass membrane protein</topology>
    </subcellularLocation>
</comment>
<organism evidence="6 7">
    <name type="scientific">Limnohabitans planktonicus II-D5</name>
    <dbReference type="NCBI Taxonomy" id="1293045"/>
    <lineage>
        <taxon>Bacteria</taxon>
        <taxon>Pseudomonadati</taxon>
        <taxon>Pseudomonadota</taxon>
        <taxon>Betaproteobacteria</taxon>
        <taxon>Burkholderiales</taxon>
        <taxon>Comamonadaceae</taxon>
        <taxon>Limnohabitans</taxon>
    </lineage>
</organism>
<evidence type="ECO:0000313" key="7">
    <source>
        <dbReference type="Proteomes" id="UP000037507"/>
    </source>
</evidence>
<dbReference type="Pfam" id="PF04191">
    <property type="entry name" value="PEMT"/>
    <property type="match status" value="1"/>
</dbReference>
<dbReference type="InterPro" id="IPR007318">
    <property type="entry name" value="Phopholipid_MeTrfase"/>
</dbReference>
<evidence type="ECO:0000256" key="2">
    <source>
        <dbReference type="ARBA" id="ARBA00022692"/>
    </source>
</evidence>
<dbReference type="OrthoDB" id="5293276at2"/>
<keyword evidence="3 5" id="KW-1133">Transmembrane helix</keyword>
<dbReference type="EMBL" id="LFYT02000004">
    <property type="protein sequence ID" value="PVE43768.1"/>
    <property type="molecule type" value="Genomic_DNA"/>
</dbReference>
<feature type="transmembrane region" description="Helical" evidence="5">
    <location>
        <begin position="144"/>
        <end position="163"/>
    </location>
</feature>
<proteinExistence type="predicted"/>
<sequence length="199" mass="22489">MNHFAGYLWVYFVVYAGAVIVWRSLSIYRATGLNPMRLPATDDAQGYVGRMFKGVLALCFVYLTALTLGWPSDEIAPPVAWLDKAYVRAFGWCILVVSGLGVVWAQRQMGMSWRIGLDADTPGPLVTHGLFARSRNPIFLSMRLNLWALLCLLPNALTLLLLVCGELLIQIQVRLEEAHLPLVYGQAYESYRVKVPRWW</sequence>
<name>A0A2T7UGN0_9BURK</name>
<keyword evidence="2 5" id="KW-0812">Transmembrane</keyword>
<comment type="caution">
    <text evidence="6">The sequence shown here is derived from an EMBL/GenBank/DDBJ whole genome shotgun (WGS) entry which is preliminary data.</text>
</comment>
<dbReference type="AlphaFoldDB" id="A0A2T7UGN0"/>
<evidence type="ECO:0000256" key="1">
    <source>
        <dbReference type="ARBA" id="ARBA00004127"/>
    </source>
</evidence>
<feature type="transmembrane region" description="Helical" evidence="5">
    <location>
        <begin position="6"/>
        <end position="26"/>
    </location>
</feature>
<evidence type="ECO:0000256" key="5">
    <source>
        <dbReference type="SAM" id="Phobius"/>
    </source>
</evidence>
<reference evidence="6" key="1">
    <citation type="submission" date="2017-04" db="EMBL/GenBank/DDBJ databases">
        <title>Unexpected and diverse lifestyles within the genus Limnohabitans.</title>
        <authorList>
            <person name="Kasalicky V."/>
            <person name="Mehrshad M."/>
            <person name="Andrei S.-A."/>
            <person name="Salcher M."/>
            <person name="Kratochvilova H."/>
            <person name="Simek K."/>
            <person name="Ghai R."/>
        </authorList>
    </citation>
    <scope>NUCLEOTIDE SEQUENCE [LARGE SCALE GENOMIC DNA]</scope>
    <source>
        <strain evidence="6">II-D5</strain>
    </source>
</reference>
<protein>
    <recommendedName>
        <fullName evidence="8">Isoprenylcysteine carboxyl methyltransferase</fullName>
    </recommendedName>
</protein>
<dbReference type="STRING" id="1293045.H663_06655"/>
<dbReference type="Gene3D" id="1.20.120.1630">
    <property type="match status" value="1"/>
</dbReference>
<accession>A0A2T7UGN0</accession>
<feature type="transmembrane region" description="Helical" evidence="5">
    <location>
        <begin position="47"/>
        <end position="65"/>
    </location>
</feature>
<evidence type="ECO:0000313" key="6">
    <source>
        <dbReference type="EMBL" id="PVE43768.1"/>
    </source>
</evidence>
<keyword evidence="4 5" id="KW-0472">Membrane</keyword>
<dbReference type="Proteomes" id="UP000037507">
    <property type="component" value="Unassembled WGS sequence"/>
</dbReference>
<evidence type="ECO:0000256" key="4">
    <source>
        <dbReference type="ARBA" id="ARBA00023136"/>
    </source>
</evidence>
<dbReference type="GO" id="GO:0012505">
    <property type="term" value="C:endomembrane system"/>
    <property type="evidence" value="ECO:0007669"/>
    <property type="project" value="UniProtKB-SubCell"/>
</dbReference>
<keyword evidence="7" id="KW-1185">Reference proteome</keyword>
<evidence type="ECO:0000256" key="3">
    <source>
        <dbReference type="ARBA" id="ARBA00022989"/>
    </source>
</evidence>
<feature type="transmembrane region" description="Helical" evidence="5">
    <location>
        <begin position="85"/>
        <end position="105"/>
    </location>
</feature>
<dbReference type="RefSeq" id="WP_053171115.1">
    <property type="nucleotide sequence ID" value="NZ_LFYT02000004.1"/>
</dbReference>
<evidence type="ECO:0008006" key="8">
    <source>
        <dbReference type="Google" id="ProtNLM"/>
    </source>
</evidence>